<dbReference type="RefSeq" id="WP_387416678.1">
    <property type="nucleotide sequence ID" value="NZ_JBIASD010000031.1"/>
</dbReference>
<accession>A0ABW6T3N1</accession>
<proteinExistence type="predicted"/>
<comment type="caution">
    <text evidence="2">The sequence shown here is derived from an EMBL/GenBank/DDBJ whole genome shotgun (WGS) entry which is preliminary data.</text>
</comment>
<protein>
    <recommendedName>
        <fullName evidence="4">DUF3185 domain-containing protein</fullName>
    </recommendedName>
</protein>
<evidence type="ECO:0000313" key="3">
    <source>
        <dbReference type="Proteomes" id="UP001602013"/>
    </source>
</evidence>
<evidence type="ECO:0008006" key="4">
    <source>
        <dbReference type="Google" id="ProtNLM"/>
    </source>
</evidence>
<dbReference type="EMBL" id="JBIASD010000031">
    <property type="protein sequence ID" value="MFF3670455.1"/>
    <property type="molecule type" value="Genomic_DNA"/>
</dbReference>
<evidence type="ECO:0000256" key="1">
    <source>
        <dbReference type="SAM" id="Phobius"/>
    </source>
</evidence>
<sequence length="95" mass="9906">MRLFTAIFIATGTALLLVGVIMVFRFELTVPDVGEATSEVLNIQEVMAGLTKPVILVLAGMGMMLGGVGCAVTERKGRPAAGELSTPSHTDEKAS</sequence>
<feature type="transmembrane region" description="Helical" evidence="1">
    <location>
        <begin position="49"/>
        <end position="72"/>
    </location>
</feature>
<organism evidence="2 3">
    <name type="scientific">Microtetraspora malaysiensis</name>
    <dbReference type="NCBI Taxonomy" id="161358"/>
    <lineage>
        <taxon>Bacteria</taxon>
        <taxon>Bacillati</taxon>
        <taxon>Actinomycetota</taxon>
        <taxon>Actinomycetes</taxon>
        <taxon>Streptosporangiales</taxon>
        <taxon>Streptosporangiaceae</taxon>
        <taxon>Microtetraspora</taxon>
    </lineage>
</organism>
<evidence type="ECO:0000313" key="2">
    <source>
        <dbReference type="EMBL" id="MFF3670455.1"/>
    </source>
</evidence>
<dbReference type="Proteomes" id="UP001602013">
    <property type="component" value="Unassembled WGS sequence"/>
</dbReference>
<name>A0ABW6T3N1_9ACTN</name>
<keyword evidence="1" id="KW-1133">Transmembrane helix</keyword>
<gene>
    <name evidence="2" type="ORF">ACFYXI_33200</name>
</gene>
<keyword evidence="1" id="KW-0812">Transmembrane</keyword>
<reference evidence="2 3" key="1">
    <citation type="submission" date="2024-10" db="EMBL/GenBank/DDBJ databases">
        <title>The Natural Products Discovery Center: Release of the First 8490 Sequenced Strains for Exploring Actinobacteria Biosynthetic Diversity.</title>
        <authorList>
            <person name="Kalkreuter E."/>
            <person name="Kautsar S.A."/>
            <person name="Yang D."/>
            <person name="Bader C.D."/>
            <person name="Teijaro C.N."/>
            <person name="Fluegel L."/>
            <person name="Davis C.M."/>
            <person name="Simpson J.R."/>
            <person name="Lauterbach L."/>
            <person name="Steele A.D."/>
            <person name="Gui C."/>
            <person name="Meng S."/>
            <person name="Li G."/>
            <person name="Viehrig K."/>
            <person name="Ye F."/>
            <person name="Su P."/>
            <person name="Kiefer A.F."/>
            <person name="Nichols A."/>
            <person name="Cepeda A.J."/>
            <person name="Yan W."/>
            <person name="Fan B."/>
            <person name="Jiang Y."/>
            <person name="Adhikari A."/>
            <person name="Zheng C.-J."/>
            <person name="Schuster L."/>
            <person name="Cowan T.M."/>
            <person name="Smanski M.J."/>
            <person name="Chevrette M.G."/>
            <person name="De Carvalho L.P.S."/>
            <person name="Shen B."/>
        </authorList>
    </citation>
    <scope>NUCLEOTIDE SEQUENCE [LARGE SCALE GENOMIC DNA]</scope>
    <source>
        <strain evidence="2 3">NPDC002173</strain>
    </source>
</reference>
<keyword evidence="3" id="KW-1185">Reference proteome</keyword>
<keyword evidence="1" id="KW-0472">Membrane</keyword>